<evidence type="ECO:0000256" key="4">
    <source>
        <dbReference type="ARBA" id="ARBA00023027"/>
    </source>
</evidence>
<gene>
    <name evidence="6" type="ORF">HRR80_002381</name>
</gene>
<dbReference type="GO" id="GO:0016779">
    <property type="term" value="F:nucleotidyltransferase activity"/>
    <property type="evidence" value="ECO:0007669"/>
    <property type="project" value="UniProtKB-KW"/>
</dbReference>
<dbReference type="PANTHER" id="PTHR21328">
    <property type="entry name" value="POLY ADP-RIBOSE POLYMERASE FAMILY, MEMBER PARP"/>
    <property type="match status" value="1"/>
</dbReference>
<dbReference type="SUPFAM" id="SSF56399">
    <property type="entry name" value="ADP-ribosylation"/>
    <property type="match status" value="1"/>
</dbReference>
<organism evidence="6 7">
    <name type="scientific">Exophiala dermatitidis</name>
    <name type="common">Black yeast-like fungus</name>
    <name type="synonym">Wangiella dermatitidis</name>
    <dbReference type="NCBI Taxonomy" id="5970"/>
    <lineage>
        <taxon>Eukaryota</taxon>
        <taxon>Fungi</taxon>
        <taxon>Dikarya</taxon>
        <taxon>Ascomycota</taxon>
        <taxon>Pezizomycotina</taxon>
        <taxon>Eurotiomycetes</taxon>
        <taxon>Chaetothyriomycetidae</taxon>
        <taxon>Chaetothyriales</taxon>
        <taxon>Herpotrichiellaceae</taxon>
        <taxon>Exophiala</taxon>
    </lineage>
</organism>
<dbReference type="CDD" id="cd23802">
    <property type="entry name" value="UBCc_UBE2Q"/>
    <property type="match status" value="1"/>
</dbReference>
<keyword evidence="2" id="KW-0808">Transferase</keyword>
<dbReference type="InterPro" id="IPR000608">
    <property type="entry name" value="UBC"/>
</dbReference>
<reference evidence="6" key="1">
    <citation type="submission" date="2023-01" db="EMBL/GenBank/DDBJ databases">
        <title>Exophiala dermititidis isolated from Cystic Fibrosis Patient.</title>
        <authorList>
            <person name="Kurbessoian T."/>
            <person name="Crocker A."/>
            <person name="Murante D."/>
            <person name="Hogan D.A."/>
            <person name="Stajich J.E."/>
        </authorList>
    </citation>
    <scope>NUCLEOTIDE SEQUENCE</scope>
    <source>
        <strain evidence="6">Ex8</strain>
    </source>
</reference>
<evidence type="ECO:0000313" key="7">
    <source>
        <dbReference type="Proteomes" id="UP001161757"/>
    </source>
</evidence>
<evidence type="ECO:0000313" key="6">
    <source>
        <dbReference type="EMBL" id="KAJ8993878.1"/>
    </source>
</evidence>
<comment type="caution">
    <text evidence="6">The sequence shown here is derived from an EMBL/GenBank/DDBJ whole genome shotgun (WGS) entry which is preliminary data.</text>
</comment>
<dbReference type="InterPro" id="IPR051838">
    <property type="entry name" value="ARTD_PARP"/>
</dbReference>
<keyword evidence="4" id="KW-0520">NAD</keyword>
<dbReference type="AlphaFoldDB" id="A0AAN6EZ17"/>
<dbReference type="GO" id="GO:0003950">
    <property type="term" value="F:NAD+ poly-ADP-ribosyltransferase activity"/>
    <property type="evidence" value="ECO:0007669"/>
    <property type="project" value="InterPro"/>
</dbReference>
<keyword evidence="3" id="KW-0548">Nucleotidyltransferase</keyword>
<keyword evidence="1" id="KW-0328">Glycosyltransferase</keyword>
<evidence type="ECO:0000256" key="2">
    <source>
        <dbReference type="ARBA" id="ARBA00022679"/>
    </source>
</evidence>
<dbReference type="InterPro" id="IPR016135">
    <property type="entry name" value="UBQ-conjugating_enzyme/RWD"/>
</dbReference>
<accession>A0AAN6EZ17</accession>
<dbReference type="EMBL" id="JAJGCB010000003">
    <property type="protein sequence ID" value="KAJ8993878.1"/>
    <property type="molecule type" value="Genomic_DNA"/>
</dbReference>
<evidence type="ECO:0000256" key="1">
    <source>
        <dbReference type="ARBA" id="ARBA00022676"/>
    </source>
</evidence>
<dbReference type="InterPro" id="IPR012317">
    <property type="entry name" value="Poly(ADP-ribose)pol_cat_dom"/>
</dbReference>
<dbReference type="Pfam" id="PF00179">
    <property type="entry name" value="UQ_con"/>
    <property type="match status" value="1"/>
</dbReference>
<evidence type="ECO:0000259" key="5">
    <source>
        <dbReference type="PROSITE" id="PS50127"/>
    </source>
</evidence>
<dbReference type="Proteomes" id="UP001161757">
    <property type="component" value="Unassembled WGS sequence"/>
</dbReference>
<dbReference type="PROSITE" id="PS50127">
    <property type="entry name" value="UBC_2"/>
    <property type="match status" value="1"/>
</dbReference>
<name>A0AAN6EZ17_EXODE</name>
<dbReference type="Pfam" id="PF00644">
    <property type="entry name" value="PARP"/>
    <property type="match status" value="1"/>
</dbReference>
<feature type="domain" description="UBC core" evidence="5">
    <location>
        <begin position="983"/>
        <end position="1154"/>
    </location>
</feature>
<dbReference type="SUPFAM" id="SSF54495">
    <property type="entry name" value="UBC-like"/>
    <property type="match status" value="1"/>
</dbReference>
<dbReference type="Gene3D" id="3.10.110.10">
    <property type="entry name" value="Ubiquitin Conjugating Enzyme"/>
    <property type="match status" value="1"/>
</dbReference>
<sequence length="1165" mass="129622">MAQRLFKQHVTEASLADIAHIKGVRSPDDGLISCTYTDAELHSASIQVCTTNLDNYPQGNSFMLYTDDENVDPIIPRTLQEVTDRARGKTVFAMLSELSQRLTAAFTSQGGEATSDIEEASQDSEVFDTDSDLSASEDEDFDFSELIQHGPGNRPVCSNPTSASKRKVSLHKMQGDVKILKEAGFRVGAFGDFITSGILCISIRMPKIGLSEEVMDAWGLRRQHYLLLLVHYAEGYIGAQRLVEDSNHRGTVAMHVGLCEHYKPTANDAWAIFGRAGSIGEATTQARNDNSDKQLEHLFIGQALNQLLQERFFAIIKLRASYGLSWLGAETLFADLRVQPKDMGSEEVGRYQALDDTASRKLPAVVSADHSLEVPLERASLPLIMMQFVLRHFVRCPEFCLVCHCRVDDTFEALKPYVCTKPLCLYQYMALGFGPSLECEILNNPSVVDLLISCCYTAVVFRQLKDLPIGLGLVVPNFVPFLPDEEVQGILSHNFRVYGKSKKSFAGQWSPASKTIRVRPCDPGEPYATGENVKAGDWLVLTHYGQAQPCVHCRVQRVALPIIEVGQEIAEGGETPQFRKTPRGEWRKNDILGVDVYCHNLQFDDFRHQAYLRTLLDILPSVRDMYEYLQGGGSLKGWSERIPESAVNLLRWIVASNRSCITEVDEVTDSIKRNAPLKKEDRVIGMDGWMQFRIAQGAPDKEKRFRACVMEQAATTGTEHPTLFAWHGSGLWNWHSILRQGLHYQHVVSGRRYGDGVYFSPQAQYSLGFSREVQLKPGYYWAHSMLSITQAISLNEVVNKPDEFVCSSPTYVVNKLDWIQTRYLFVKTQTSFKGDNTPPTEVYKQDPVRLAYGLSAPLIIPLSAVSKWRRLCESVQAAPTGSGKRVKTIVGVDQATAESREDDANSVVSDDDDLALGTTSFLADESDAHLQSDGASAGNNIEKEAMTEPRSEEPVTDFVPGTLNVDNIKFLEPPRDATSIATKSLMRLLQDALAVQDKVALASLGWYIDRDLVNNMYQWIVELHSFPLTLPLAQDMKENGISSIVLEMRFSNQFPFSPPFIRVVKPRFLPFAQGGGGNVTEGGAMCMEVLTNNGWSAAQSIESLLLQVRLAICDEERPARLLKNAGTSTQGQDTYGIGEAIIAYKRACLSHGWQVPTGFDKIQQE</sequence>
<proteinExistence type="predicted"/>
<dbReference type="Gene3D" id="3.90.228.10">
    <property type="match status" value="1"/>
</dbReference>
<dbReference type="FunFam" id="3.10.110.10:FF:000107">
    <property type="entry name" value="Ubiquitin conjugating enzyme, putative"/>
    <property type="match status" value="1"/>
</dbReference>
<evidence type="ECO:0000256" key="3">
    <source>
        <dbReference type="ARBA" id="ARBA00022695"/>
    </source>
</evidence>
<protein>
    <recommendedName>
        <fullName evidence="5">UBC core domain-containing protein</fullName>
    </recommendedName>
</protein>